<dbReference type="RefSeq" id="WP_182503940.1">
    <property type="nucleotide sequence ID" value="NZ_JACJHX010000024.1"/>
</dbReference>
<keyword evidence="1" id="KW-0472">Membrane</keyword>
<reference evidence="2 3" key="1">
    <citation type="submission" date="2020-08" db="EMBL/GenBank/DDBJ databases">
        <title>Genomic Encyclopedia of Type Strains, Phase IV (KMG-IV): sequencing the most valuable type-strain genomes for metagenomic binning, comparative biology and taxonomic classification.</title>
        <authorList>
            <person name="Goeker M."/>
        </authorList>
    </citation>
    <scope>NUCLEOTIDE SEQUENCE [LARGE SCALE GENOMIC DNA]</scope>
    <source>
        <strain evidence="2 3">DSM 105481</strain>
    </source>
</reference>
<evidence type="ECO:0000256" key="1">
    <source>
        <dbReference type="SAM" id="Phobius"/>
    </source>
</evidence>
<comment type="caution">
    <text evidence="2">The sequence shown here is derived from an EMBL/GenBank/DDBJ whole genome shotgun (WGS) entry which is preliminary data.</text>
</comment>
<keyword evidence="3" id="KW-1185">Reference proteome</keyword>
<accession>A0ABR6CVW8</accession>
<evidence type="ECO:0000313" key="3">
    <source>
        <dbReference type="Proteomes" id="UP000626697"/>
    </source>
</evidence>
<feature type="transmembrane region" description="Helical" evidence="1">
    <location>
        <begin position="30"/>
        <end position="48"/>
    </location>
</feature>
<dbReference type="EMBL" id="JACJHX010000024">
    <property type="protein sequence ID" value="MBA9029066.1"/>
    <property type="molecule type" value="Genomic_DNA"/>
</dbReference>
<feature type="transmembrane region" description="Helical" evidence="1">
    <location>
        <begin position="7"/>
        <end position="24"/>
    </location>
</feature>
<proteinExistence type="predicted"/>
<keyword evidence="1" id="KW-0812">Transmembrane</keyword>
<organism evidence="2 3">
    <name type="scientific">Peribacillus huizhouensis</name>
    <dbReference type="NCBI Taxonomy" id="1501239"/>
    <lineage>
        <taxon>Bacteria</taxon>
        <taxon>Bacillati</taxon>
        <taxon>Bacillota</taxon>
        <taxon>Bacilli</taxon>
        <taxon>Bacillales</taxon>
        <taxon>Bacillaceae</taxon>
        <taxon>Peribacillus</taxon>
    </lineage>
</organism>
<keyword evidence="1" id="KW-1133">Transmembrane helix</keyword>
<sequence>MLKTLRIILSIVGVMLAVFCLITQNVEFIPYLMLILSISIMITGGIELQKDKKEFWGYMCIGVSLFAFYVSIQGFLLS</sequence>
<protein>
    <submittedName>
        <fullName evidence="2">Membrane protein YccC</fullName>
    </submittedName>
</protein>
<dbReference type="Proteomes" id="UP000626697">
    <property type="component" value="Unassembled WGS sequence"/>
</dbReference>
<name>A0ABR6CVW8_9BACI</name>
<feature type="transmembrane region" description="Helical" evidence="1">
    <location>
        <begin position="55"/>
        <end position="76"/>
    </location>
</feature>
<evidence type="ECO:0000313" key="2">
    <source>
        <dbReference type="EMBL" id="MBA9029066.1"/>
    </source>
</evidence>
<gene>
    <name evidence="2" type="ORF">HNP81_004388</name>
</gene>